<evidence type="ECO:0000256" key="2">
    <source>
        <dbReference type="ARBA" id="ARBA00010519"/>
    </source>
</evidence>
<evidence type="ECO:0000256" key="1">
    <source>
        <dbReference type="ARBA" id="ARBA00004141"/>
    </source>
</evidence>
<dbReference type="EMBL" id="JX486123">
    <property type="protein sequence ID" value="AFR45264.1"/>
    <property type="molecule type" value="Genomic_DNA"/>
</dbReference>
<evidence type="ECO:0000256" key="7">
    <source>
        <dbReference type="ARBA" id="ARBA00023027"/>
    </source>
</evidence>
<keyword evidence="4 10" id="KW-0812">Transmembrane</keyword>
<evidence type="ECO:0000256" key="4">
    <source>
        <dbReference type="ARBA" id="ARBA00022692"/>
    </source>
</evidence>
<reference evidence="12" key="1">
    <citation type="submission" date="2012-08" db="EMBL/GenBank/DDBJ databases">
        <title>Extensive Sequence Divergence between F-type and M-type Mitochondrial Protein, Transfer RNA and Ribosomal RNA Genes in the Mussel Mytilus californianus.</title>
        <authorList>
            <person name="Beagley C.T."/>
            <person name="Wolstenholme D.R."/>
        </authorList>
    </citation>
    <scope>NUCLEOTIDE SEQUENCE</scope>
</reference>
<evidence type="ECO:0000256" key="11">
    <source>
        <dbReference type="SAM" id="SignalP"/>
    </source>
</evidence>
<keyword evidence="8 10" id="KW-0472">Membrane</keyword>
<proteinExistence type="inferred from homology"/>
<protein>
    <recommendedName>
        <fullName evidence="3">NADH-ubiquinone oxidoreductase chain 4L</fullName>
    </recommendedName>
    <alternativeName>
        <fullName evidence="9">NADH dehydrogenase subunit 4L</fullName>
    </alternativeName>
</protein>
<evidence type="ECO:0000256" key="8">
    <source>
        <dbReference type="ARBA" id="ARBA00023136"/>
    </source>
</evidence>
<keyword evidence="12" id="KW-0496">Mitochondrion</keyword>
<organism evidence="12">
    <name type="scientific">Mytilus californianus</name>
    <name type="common">California mussel</name>
    <dbReference type="NCBI Taxonomy" id="6549"/>
    <lineage>
        <taxon>Eukaryota</taxon>
        <taxon>Metazoa</taxon>
        <taxon>Spiralia</taxon>
        <taxon>Lophotrochozoa</taxon>
        <taxon>Mollusca</taxon>
        <taxon>Bivalvia</taxon>
        <taxon>Autobranchia</taxon>
        <taxon>Pteriomorphia</taxon>
        <taxon>Mytilida</taxon>
        <taxon>Mytiloidea</taxon>
        <taxon>Mytilidae</taxon>
        <taxon>Mytilinae</taxon>
        <taxon>Mytilus</taxon>
    </lineage>
</organism>
<comment type="similarity">
    <text evidence="2">Belongs to the complex I subunit 4L family.</text>
</comment>
<feature type="transmembrane region" description="Helical" evidence="10">
    <location>
        <begin position="26"/>
        <end position="47"/>
    </location>
</feature>
<dbReference type="Pfam" id="PF00420">
    <property type="entry name" value="Oxidored_q2"/>
    <property type="match status" value="1"/>
</dbReference>
<gene>
    <name evidence="12" type="primary">ND4L</name>
</gene>
<keyword evidence="11" id="KW-0732">Signal</keyword>
<evidence type="ECO:0000256" key="3">
    <source>
        <dbReference type="ARBA" id="ARBA00016612"/>
    </source>
</evidence>
<sequence length="93" mass="10347">MLWAEWLSLLLVSVGNTVVCRMNKHLLCIFIGLEMMGLGLLFASHIFLLNQFWAVLLTLCMAVCEASICLALLVLVMRLCGNDKMSSLSINEV</sequence>
<evidence type="ECO:0000313" key="12">
    <source>
        <dbReference type="EMBL" id="AFR45264.1"/>
    </source>
</evidence>
<name>J9RXN8_MYTCA</name>
<keyword evidence="7" id="KW-0520">NAD</keyword>
<feature type="signal peptide" evidence="11">
    <location>
        <begin position="1"/>
        <end position="17"/>
    </location>
</feature>
<geneLocation type="mitochondrion" evidence="12"/>
<feature type="chain" id="PRO_5003828512" description="NADH-ubiquinone oxidoreductase chain 4L" evidence="11">
    <location>
        <begin position="18"/>
        <end position="93"/>
    </location>
</feature>
<evidence type="ECO:0000256" key="5">
    <source>
        <dbReference type="ARBA" id="ARBA00022967"/>
    </source>
</evidence>
<evidence type="ECO:0000256" key="10">
    <source>
        <dbReference type="SAM" id="Phobius"/>
    </source>
</evidence>
<evidence type="ECO:0000256" key="6">
    <source>
        <dbReference type="ARBA" id="ARBA00022989"/>
    </source>
</evidence>
<dbReference type="Gene3D" id="1.10.287.3510">
    <property type="match status" value="1"/>
</dbReference>
<feature type="transmembrane region" description="Helical" evidence="10">
    <location>
        <begin position="53"/>
        <end position="76"/>
    </location>
</feature>
<comment type="subcellular location">
    <subcellularLocation>
        <location evidence="1">Membrane</location>
        <topology evidence="1">Multi-pass membrane protein</topology>
    </subcellularLocation>
</comment>
<evidence type="ECO:0000256" key="9">
    <source>
        <dbReference type="ARBA" id="ARBA00031586"/>
    </source>
</evidence>
<keyword evidence="6 10" id="KW-1133">Transmembrane helix</keyword>
<accession>J9RXN8</accession>
<dbReference type="AlphaFoldDB" id="J9RXN8"/>
<dbReference type="GO" id="GO:0016020">
    <property type="term" value="C:membrane"/>
    <property type="evidence" value="ECO:0007669"/>
    <property type="project" value="UniProtKB-SubCell"/>
</dbReference>
<dbReference type="InterPro" id="IPR039428">
    <property type="entry name" value="NUOK/Mnh_C1-like"/>
</dbReference>
<keyword evidence="5" id="KW-1278">Translocase</keyword>